<evidence type="ECO:0000313" key="8">
    <source>
        <dbReference type="Proteomes" id="UP001595803"/>
    </source>
</evidence>
<reference evidence="8" key="1">
    <citation type="journal article" date="2019" name="Int. J. Syst. Evol. Microbiol.">
        <title>The Global Catalogue of Microorganisms (GCM) 10K type strain sequencing project: providing services to taxonomists for standard genome sequencing and annotation.</title>
        <authorList>
            <consortium name="The Broad Institute Genomics Platform"/>
            <consortium name="The Broad Institute Genome Sequencing Center for Infectious Disease"/>
            <person name="Wu L."/>
            <person name="Ma J."/>
        </authorList>
    </citation>
    <scope>NUCLEOTIDE SEQUENCE [LARGE SCALE GENOMIC DNA]</scope>
    <source>
        <strain evidence="8">CCTCC AB 2017081</strain>
    </source>
</reference>
<keyword evidence="3" id="KW-0378">Hydrolase</keyword>
<dbReference type="EMBL" id="JBHRZG010000024">
    <property type="protein sequence ID" value="MFC3834609.1"/>
    <property type="molecule type" value="Genomic_DNA"/>
</dbReference>
<dbReference type="InterPro" id="IPR028090">
    <property type="entry name" value="JAB_dom_prok"/>
</dbReference>
<dbReference type="Gene3D" id="3.40.140.10">
    <property type="entry name" value="Cytidine Deaminase, domain 2"/>
    <property type="match status" value="1"/>
</dbReference>
<evidence type="ECO:0000313" key="7">
    <source>
        <dbReference type="EMBL" id="MFC3834609.1"/>
    </source>
</evidence>
<keyword evidence="4" id="KW-0862">Zinc</keyword>
<feature type="domain" description="MPN" evidence="6">
    <location>
        <begin position="2"/>
        <end position="132"/>
    </location>
</feature>
<name>A0ABV7ZER7_9DEIO</name>
<dbReference type="Proteomes" id="UP001595803">
    <property type="component" value="Unassembled WGS sequence"/>
</dbReference>
<keyword evidence="2" id="KW-0479">Metal-binding</keyword>
<protein>
    <submittedName>
        <fullName evidence="7">M67 family metallopeptidase</fullName>
    </submittedName>
</protein>
<keyword evidence="5" id="KW-0482">Metalloprotease</keyword>
<evidence type="ECO:0000256" key="2">
    <source>
        <dbReference type="ARBA" id="ARBA00022723"/>
    </source>
</evidence>
<dbReference type="PROSITE" id="PS50249">
    <property type="entry name" value="MPN"/>
    <property type="match status" value="1"/>
</dbReference>
<keyword evidence="8" id="KW-1185">Reference proteome</keyword>
<dbReference type="PANTHER" id="PTHR34858:SF1">
    <property type="entry name" value="CYSO-CYSTEINE PEPTIDASE"/>
    <property type="match status" value="1"/>
</dbReference>
<evidence type="ECO:0000256" key="5">
    <source>
        <dbReference type="ARBA" id="ARBA00023049"/>
    </source>
</evidence>
<evidence type="ECO:0000259" key="6">
    <source>
        <dbReference type="PROSITE" id="PS50249"/>
    </source>
</evidence>
<evidence type="ECO:0000256" key="1">
    <source>
        <dbReference type="ARBA" id="ARBA00022670"/>
    </source>
</evidence>
<organism evidence="7 8">
    <name type="scientific">Deinococcus rufus</name>
    <dbReference type="NCBI Taxonomy" id="2136097"/>
    <lineage>
        <taxon>Bacteria</taxon>
        <taxon>Thermotogati</taxon>
        <taxon>Deinococcota</taxon>
        <taxon>Deinococci</taxon>
        <taxon>Deinococcales</taxon>
        <taxon>Deinococcaceae</taxon>
        <taxon>Deinococcus</taxon>
    </lineage>
</organism>
<dbReference type="SUPFAM" id="SSF102712">
    <property type="entry name" value="JAB1/MPN domain"/>
    <property type="match status" value="1"/>
</dbReference>
<dbReference type="RefSeq" id="WP_322472368.1">
    <property type="nucleotide sequence ID" value="NZ_JBHRZG010000024.1"/>
</dbReference>
<dbReference type="Pfam" id="PF14464">
    <property type="entry name" value="Prok-JAB"/>
    <property type="match status" value="1"/>
</dbReference>
<keyword evidence="1" id="KW-0645">Protease</keyword>
<dbReference type="InterPro" id="IPR037518">
    <property type="entry name" value="MPN"/>
</dbReference>
<proteinExistence type="predicted"/>
<comment type="caution">
    <text evidence="7">The sequence shown here is derived from an EMBL/GenBank/DDBJ whole genome shotgun (WGS) entry which is preliminary data.</text>
</comment>
<evidence type="ECO:0000256" key="4">
    <source>
        <dbReference type="ARBA" id="ARBA00022833"/>
    </source>
</evidence>
<evidence type="ECO:0000256" key="3">
    <source>
        <dbReference type="ARBA" id="ARBA00022801"/>
    </source>
</evidence>
<dbReference type="CDD" id="cd08070">
    <property type="entry name" value="MPN_like"/>
    <property type="match status" value="1"/>
</dbReference>
<accession>A0ABV7ZER7</accession>
<gene>
    <name evidence="7" type="ORF">ACFOSB_17270</name>
</gene>
<dbReference type="PANTHER" id="PTHR34858">
    <property type="entry name" value="CYSO-CYSTEINE PEPTIDASE"/>
    <property type="match status" value="1"/>
</dbReference>
<dbReference type="InterPro" id="IPR051929">
    <property type="entry name" value="VirAsm_ModProt"/>
</dbReference>
<sequence>MTLHLPVALIHALWAHAERDAPRECVGVLGGVLDGETGRAEALYPLANISGRPTTEYLADPVHLLRALKVMAADRQHLVALYHSHPLGPARPSATDAQLAQYPVPYVIADLSTRTLAAFRLPGGTVVPITSG</sequence>